<keyword evidence="3" id="KW-0378">Hydrolase</keyword>
<name>E2Q7H2_STRCL</name>
<dbReference type="STRING" id="1901.BB341_16875"/>
<dbReference type="GO" id="GO:0016787">
    <property type="term" value="F:hydrolase activity"/>
    <property type="evidence" value="ECO:0007669"/>
    <property type="project" value="UniProtKB-KW"/>
</dbReference>
<evidence type="ECO:0000256" key="1">
    <source>
        <dbReference type="SAM" id="MobiDB-lite"/>
    </source>
</evidence>
<protein>
    <submittedName>
        <fullName evidence="3">Hydrolase</fullName>
    </submittedName>
</protein>
<evidence type="ECO:0000259" key="2">
    <source>
        <dbReference type="Pfam" id="PF12697"/>
    </source>
</evidence>
<accession>E2Q7H2</accession>
<evidence type="ECO:0000313" key="4">
    <source>
        <dbReference type="Proteomes" id="UP000002357"/>
    </source>
</evidence>
<dbReference type="PANTHER" id="PTHR43433:SF1">
    <property type="entry name" value="BLL5160 PROTEIN"/>
    <property type="match status" value="1"/>
</dbReference>
<feature type="compositionally biased region" description="Low complexity" evidence="1">
    <location>
        <begin position="308"/>
        <end position="330"/>
    </location>
</feature>
<sequence length="346" mass="36508">MGQAGRAGREWRDDLSPAGGLDHRTLYAVSADGSRIHTQVYGPDGAPAVVLVHGWTCSTEFWREQIRELSADCRVVVYDQRGHGRSPAGPTGPGILADDLEAVLTAVLEPGEPAVIAGHSMGGMTVMASSRRAAFNGHAAAVLLLSTGSSRLVEEALVFPGRRTPLRERLTLALLGSTVPMGPVNPVSRRLLRYATMARTSAPEQVAACARIVRACPPRVRAAWARVLAELDLDMEVRALHVPTVVAVGTEDRLTPMVHARRLAATLPECVELVEISGAGHMTPVETPLTVSSLVRGLVRDHLPVPRDTGTGAPADTGTDLGTGTEIGAEIGTGMGTDTGERERAV</sequence>
<dbReference type="SUPFAM" id="SSF53474">
    <property type="entry name" value="alpha/beta-Hydrolases"/>
    <property type="match status" value="1"/>
</dbReference>
<reference evidence="3 4" key="1">
    <citation type="journal article" date="2010" name="Genome Biol. Evol.">
        <title>The sequence of a 1.8-mb bacterial linear plasmid reveals a rich evolutionary reservoir of secondary metabolic pathways.</title>
        <authorList>
            <person name="Medema M.H."/>
            <person name="Trefzer A."/>
            <person name="Kovalchuk A."/>
            <person name="van den Berg M."/>
            <person name="Mueller U."/>
            <person name="Heijne W."/>
            <person name="Wu L."/>
            <person name="Alam M.T."/>
            <person name="Ronning C.M."/>
            <person name="Nierman W.C."/>
            <person name="Bovenberg R.A.L."/>
            <person name="Breitling R."/>
            <person name="Takano E."/>
        </authorList>
    </citation>
    <scope>NUCLEOTIDE SEQUENCE [LARGE SCALE GENOMIC DNA]</scope>
    <source>
        <strain evidence="4">ATCC 27064 / DSM 738 / JCM 4710 / NBRC 13307 / NCIMB 12785 / NRRL 3585 / VKM Ac-602</strain>
    </source>
</reference>
<dbReference type="EMBL" id="CM000913">
    <property type="protein sequence ID" value="EFG07378.1"/>
    <property type="molecule type" value="Genomic_DNA"/>
</dbReference>
<dbReference type="InterPro" id="IPR029058">
    <property type="entry name" value="AB_hydrolase_fold"/>
</dbReference>
<proteinExistence type="predicted"/>
<dbReference type="Proteomes" id="UP000002357">
    <property type="component" value="Chromosome"/>
</dbReference>
<dbReference type="Gene3D" id="3.40.50.1820">
    <property type="entry name" value="alpha/beta hydrolase"/>
    <property type="match status" value="1"/>
</dbReference>
<dbReference type="PANTHER" id="PTHR43433">
    <property type="entry name" value="HYDROLASE, ALPHA/BETA FOLD FAMILY PROTEIN"/>
    <property type="match status" value="1"/>
</dbReference>
<feature type="region of interest" description="Disordered" evidence="1">
    <location>
        <begin position="302"/>
        <end position="346"/>
    </location>
</feature>
<dbReference type="PRINTS" id="PR00111">
    <property type="entry name" value="ABHYDROLASE"/>
</dbReference>
<dbReference type="AlphaFoldDB" id="E2Q7H2"/>
<dbReference type="eggNOG" id="COG2267">
    <property type="taxonomic scope" value="Bacteria"/>
</dbReference>
<dbReference type="InterPro" id="IPR000073">
    <property type="entry name" value="AB_hydrolase_1"/>
</dbReference>
<dbReference type="RefSeq" id="WP_003960774.1">
    <property type="nucleotide sequence ID" value="NZ_CP065239.1"/>
</dbReference>
<organism evidence="3 4">
    <name type="scientific">Streptomyces clavuligerus</name>
    <dbReference type="NCBI Taxonomy" id="1901"/>
    <lineage>
        <taxon>Bacteria</taxon>
        <taxon>Bacillati</taxon>
        <taxon>Actinomycetota</taxon>
        <taxon>Actinomycetes</taxon>
        <taxon>Kitasatosporales</taxon>
        <taxon>Streptomycetaceae</taxon>
        <taxon>Streptomyces</taxon>
    </lineage>
</organism>
<feature type="domain" description="AB hydrolase-1" evidence="2">
    <location>
        <begin position="49"/>
        <end position="288"/>
    </location>
</feature>
<dbReference type="Pfam" id="PF12697">
    <property type="entry name" value="Abhydrolase_6"/>
    <property type="match status" value="1"/>
</dbReference>
<gene>
    <name evidence="3" type="ORF">SCLAV_2305</name>
</gene>
<keyword evidence="4" id="KW-1185">Reference proteome</keyword>
<evidence type="ECO:0000313" key="3">
    <source>
        <dbReference type="EMBL" id="EFG07378.1"/>
    </source>
</evidence>
<dbReference type="InterPro" id="IPR050471">
    <property type="entry name" value="AB_hydrolase"/>
</dbReference>